<dbReference type="Proteomes" id="UP001652461">
    <property type="component" value="Unassembled WGS sequence"/>
</dbReference>
<proteinExistence type="predicted"/>
<organism evidence="2 3">
    <name type="scientific">Laedolimicola ammoniilytica</name>
    <dbReference type="NCBI Taxonomy" id="2981771"/>
    <lineage>
        <taxon>Bacteria</taxon>
        <taxon>Bacillati</taxon>
        <taxon>Bacillota</taxon>
        <taxon>Clostridia</taxon>
        <taxon>Lachnospirales</taxon>
        <taxon>Lachnospiraceae</taxon>
        <taxon>Laedolimicola</taxon>
    </lineage>
</organism>
<evidence type="ECO:0000256" key="1">
    <source>
        <dbReference type="SAM" id="Coils"/>
    </source>
</evidence>
<comment type="caution">
    <text evidence="2">The sequence shown here is derived from an EMBL/GenBank/DDBJ whole genome shotgun (WGS) entry which is preliminary data.</text>
</comment>
<feature type="coiled-coil region" evidence="1">
    <location>
        <begin position="393"/>
        <end position="469"/>
    </location>
</feature>
<evidence type="ECO:0000313" key="3">
    <source>
        <dbReference type="Proteomes" id="UP001652461"/>
    </source>
</evidence>
<evidence type="ECO:0000313" key="2">
    <source>
        <dbReference type="EMBL" id="MCU6695647.1"/>
    </source>
</evidence>
<keyword evidence="1" id="KW-0175">Coiled coil</keyword>
<dbReference type="EMBL" id="JAOQKC010000002">
    <property type="protein sequence ID" value="MCU6695647.1"/>
    <property type="molecule type" value="Genomic_DNA"/>
</dbReference>
<gene>
    <name evidence="2" type="ORF">OCV63_01885</name>
</gene>
<protein>
    <submittedName>
        <fullName evidence="2">Uncharacterized protein</fullName>
    </submittedName>
</protein>
<keyword evidence="3" id="KW-1185">Reference proteome</keyword>
<name>A0ABT2RTP7_9FIRM</name>
<sequence length="616" mass="70927">MSKRGIPNGLKVDIKSANRFFQGLKEEPKKPSLTEIENQELVSKIVPAMERYYICSVAKFVVRHVTIKAQGIAIYEKWESVCKAYLQEYLSDTVFGIDKGELYQACDLVKIGTLLYMLSPEAKKADAFQRVKIAESCKQDIWMYIEKIMPSVTKMALEPDNEGNEYRYAEKVLAHAQRNYEKDSTAKYTVFGISYMLLCKKEELEKRDLIKELYVLFWSSHEEYYPRGQIDTENDRLLYIIKKVYAFQFRNGRKLEDLKEHYRDEKLDELVNEAPDIPHKGLSGDAVAQPVFMEMVMQRFGLDEDEIVFSKADRAAIAGFMSKSDIHVDKVCEGKMMAGNISEEYEYYFSHSSDAIWSAFLGYGMAKALSERRKKDILSTLNGNVPDIKVQKEDSLKARLNEQEQELAKYRLELEEKDRQIQNLKVKEETVNENYYRQLNKATALQVRLENIEQEMESLSAEAGKKEKEEQKQAKDGCIDSLIPVEQSAEPDEVAAERQTVENSVIEGNIRALTGMFDILIVGGNRNLTKKLGDKYPKLHIWDTDQDMAESFIGSMDYILFKHDSMGHKTYNKTKQVAKSKGILYDYLLPVTSIPLVEKDLYEKVMGVFSSLAEKF</sequence>
<accession>A0ABT2RTP7</accession>
<dbReference type="RefSeq" id="WP_262670593.1">
    <property type="nucleotide sequence ID" value="NZ_JAOQKC010000002.1"/>
</dbReference>
<reference evidence="2 3" key="1">
    <citation type="journal article" date="2021" name="ISME Commun">
        <title>Automated analysis of genomic sequences facilitates high-throughput and comprehensive description of bacteria.</title>
        <authorList>
            <person name="Hitch T.C.A."/>
        </authorList>
    </citation>
    <scope>NUCLEOTIDE SEQUENCE [LARGE SCALE GENOMIC DNA]</scope>
    <source>
        <strain evidence="2 3">Sanger_04</strain>
    </source>
</reference>